<feature type="compositionally biased region" description="Polar residues" evidence="2">
    <location>
        <begin position="1140"/>
        <end position="1151"/>
    </location>
</feature>
<feature type="compositionally biased region" description="Basic and acidic residues" evidence="2">
    <location>
        <begin position="1178"/>
        <end position="1222"/>
    </location>
</feature>
<feature type="domain" description="EGF-like" evidence="3">
    <location>
        <begin position="259"/>
        <end position="289"/>
    </location>
</feature>
<feature type="compositionally biased region" description="Low complexity" evidence="2">
    <location>
        <begin position="1074"/>
        <end position="1084"/>
    </location>
</feature>
<dbReference type="SMART" id="SM00181">
    <property type="entry name" value="EGF"/>
    <property type="match status" value="7"/>
</dbReference>
<protein>
    <recommendedName>
        <fullName evidence="3">EGF-like domain-containing protein</fullName>
    </recommendedName>
</protein>
<dbReference type="PANTHER" id="PTHR24043">
    <property type="entry name" value="SCAVENGER RECEPTOR CLASS F"/>
    <property type="match status" value="1"/>
</dbReference>
<dbReference type="InterPro" id="IPR042635">
    <property type="entry name" value="MEGF10/SREC1/2-like"/>
</dbReference>
<feature type="compositionally biased region" description="Polar residues" evidence="2">
    <location>
        <begin position="1223"/>
        <end position="1235"/>
    </location>
</feature>
<gene>
    <name evidence="4" type="ORF">RRG08_054717</name>
</gene>
<name>A0AAE1E7X7_9GAST</name>
<evidence type="ECO:0000313" key="5">
    <source>
        <dbReference type="Proteomes" id="UP001283361"/>
    </source>
</evidence>
<feature type="compositionally biased region" description="Basic and acidic residues" evidence="2">
    <location>
        <begin position="1329"/>
        <end position="1340"/>
    </location>
</feature>
<dbReference type="GO" id="GO:0005044">
    <property type="term" value="F:scavenger receptor activity"/>
    <property type="evidence" value="ECO:0007669"/>
    <property type="project" value="InterPro"/>
</dbReference>
<keyword evidence="5" id="KW-1185">Reference proteome</keyword>
<feature type="region of interest" description="Disordered" evidence="2">
    <location>
        <begin position="647"/>
        <end position="670"/>
    </location>
</feature>
<accession>A0AAE1E7X7</accession>
<organism evidence="4 5">
    <name type="scientific">Elysia crispata</name>
    <name type="common">lettuce slug</name>
    <dbReference type="NCBI Taxonomy" id="231223"/>
    <lineage>
        <taxon>Eukaryota</taxon>
        <taxon>Metazoa</taxon>
        <taxon>Spiralia</taxon>
        <taxon>Lophotrochozoa</taxon>
        <taxon>Mollusca</taxon>
        <taxon>Gastropoda</taxon>
        <taxon>Heterobranchia</taxon>
        <taxon>Euthyneura</taxon>
        <taxon>Panpulmonata</taxon>
        <taxon>Sacoglossa</taxon>
        <taxon>Placobranchoidea</taxon>
        <taxon>Plakobranchidae</taxon>
        <taxon>Elysia</taxon>
    </lineage>
</organism>
<dbReference type="Gene3D" id="2.170.300.10">
    <property type="entry name" value="Tie2 ligand-binding domain superfamily"/>
    <property type="match status" value="2"/>
</dbReference>
<feature type="compositionally biased region" description="Polar residues" evidence="2">
    <location>
        <begin position="10"/>
        <end position="24"/>
    </location>
</feature>
<feature type="compositionally biased region" description="Low complexity" evidence="2">
    <location>
        <begin position="567"/>
        <end position="578"/>
    </location>
</feature>
<sequence>MTKKGHAKVESTSQKLLRNSSNGCPQGHDDPKCRQNENCKTTCSVCDNNGECLECSKPGFQLPECNKPCAKEFFGLHCKRHCNSACLNAECDSKTGYCLACRNIGYSLPTCTLPCMPGTYGMHCQDQCPTVCKENCDRFSGFCKQCEVGNGPHCTVNCALLEHQDSCSLHCPEKCVGWCNTTHKKCSLCSPGFKVPHCREHCDTGTYGSQCNQNCSARCRDNVCNPITGECASCIDGYVGRWCNGKCIDGLYGPGCTMSCPETCIGHLCHAETGFCVKCQAGYTGHYCDKLCESGKYGGGCSTLCPSKCRWPCDPITGECHECMAGYRGYMCNSTCSKGSYGLSCNRTCPVGCLNDICHHETGDCAKCKNFFHGPRCVYFALSKTRPFEVVVYTVLSLLTPVVLLGAVMACYKRCSSKENKLIMRTVKMAEEKHIPKPRQMKEQRIRINKSDIQLIEESAKITTVQRGLRREIGVHKTQLSKNSDAHMMKNLKLSPLDRRSTTINAGENTKIQPTSSGEQRKRELIENETNEIKPDHIKGRELPASTGSSNVSRKTKLRASENPIGSTTKTRATSATRQMNKTKQTEERARVVTTEQDGDDNPAISLSPEENIDWQQATPSPRLAKEKGSVIMKSGSSIISFPSAELGPKKARQTFSGSSHFKNPKSSAVVSSVSRIDIIEESLCLYSPTQNVLNTQPELPPPPPPPHYMPESQGTKLPTPRARSQLQHNVPQSRPHMPSPPQYISESQRTKLSTPSVRSQSQQATSSPPLHISETQGTMLPHNRIHSHRTKSPSLLNMPQAQQATSSPPQCISESQGTMLPRNRLHLPRTKSPSLLNMPQSQQAISVPPYSVPESPHMLESQNATPKPPHSKPQSQHTMTQSLQNAPQSQDNMLSATLFNPDLQRTTSLSNQYERQSQLQMSSSSQNRSALQGTPSSFRENSPHTRNKLPSITHDYRSDLHRMILSSPQTLPQSQLTISASTQDEPQTQHTMLRSPQSTPEPQHMTQAAPQEKTQPLHTPGLYKPQSQLALSSTSKNRSQYHTMPSPPRSFLSAHSRTLSQNVKPYRLEEEQQAPSKPQSSSSLRPNNTLSSLLTMPTISNSWSGQQQSRTYLNPQGKSSTLTNISSKETPGSGHDKQLSPTSTAMLSETQDIRSKGMEQYPPEWQTSYGFPNDISDVSRDAKQPALRNNKDHVIQDHEPVSSSFEKEPPVIRSSIEEHLQQDTQEFPSSSSLPANAGSFSRRRARLANKEPEEPTKPKRPQSRSRSPGLVRCATTRVQVQTVSPENKAEQRLYPLPTPPAQGRAILKPVQKRSRHHDKASTRSKSSISDEDHAHSHSE</sequence>
<feature type="compositionally biased region" description="Polar residues" evidence="2">
    <location>
        <begin position="832"/>
        <end position="846"/>
    </location>
</feature>
<feature type="compositionally biased region" description="Polar residues" evidence="2">
    <location>
        <begin position="1026"/>
        <end position="1044"/>
    </location>
</feature>
<evidence type="ECO:0000259" key="3">
    <source>
        <dbReference type="SMART" id="SM00181"/>
    </source>
</evidence>
<feature type="domain" description="EGF-like" evidence="3">
    <location>
        <begin position="38"/>
        <end position="79"/>
    </location>
</feature>
<reference evidence="4" key="1">
    <citation type="journal article" date="2023" name="G3 (Bethesda)">
        <title>A reference genome for the long-term kleptoplast-retaining sea slug Elysia crispata morphotype clarki.</title>
        <authorList>
            <person name="Eastman K.E."/>
            <person name="Pendleton A.L."/>
            <person name="Shaikh M.A."/>
            <person name="Suttiyut T."/>
            <person name="Ogas R."/>
            <person name="Tomko P."/>
            <person name="Gavelis G."/>
            <person name="Widhalm J.R."/>
            <person name="Wisecaver J.H."/>
        </authorList>
    </citation>
    <scope>NUCLEOTIDE SEQUENCE</scope>
    <source>
        <strain evidence="4">ECLA1</strain>
    </source>
</reference>
<feature type="domain" description="EGF-like" evidence="3">
    <location>
        <begin position="300"/>
        <end position="337"/>
    </location>
</feature>
<dbReference type="EMBL" id="JAWDGP010000750">
    <property type="protein sequence ID" value="KAK3797699.1"/>
    <property type="molecule type" value="Genomic_DNA"/>
</dbReference>
<feature type="compositionally biased region" description="Low complexity" evidence="2">
    <location>
        <begin position="916"/>
        <end position="933"/>
    </location>
</feature>
<feature type="region of interest" description="Disordered" evidence="2">
    <location>
        <begin position="507"/>
        <end position="607"/>
    </location>
</feature>
<evidence type="ECO:0000313" key="4">
    <source>
        <dbReference type="EMBL" id="KAK3797699.1"/>
    </source>
</evidence>
<feature type="compositionally biased region" description="Polar residues" evidence="2">
    <location>
        <begin position="1277"/>
        <end position="1286"/>
    </location>
</feature>
<evidence type="ECO:0000256" key="2">
    <source>
        <dbReference type="SAM" id="MobiDB-lite"/>
    </source>
</evidence>
<feature type="region of interest" description="Disordered" evidence="2">
    <location>
        <begin position="1"/>
        <end position="32"/>
    </location>
</feature>
<feature type="compositionally biased region" description="Basic and acidic residues" evidence="2">
    <location>
        <begin position="519"/>
        <end position="542"/>
    </location>
</feature>
<feature type="compositionally biased region" description="Polar residues" evidence="2">
    <location>
        <begin position="873"/>
        <end position="889"/>
    </location>
</feature>
<feature type="compositionally biased region" description="Polar residues" evidence="2">
    <location>
        <begin position="713"/>
        <end position="733"/>
    </location>
</feature>
<feature type="domain" description="EGF-like" evidence="3">
    <location>
        <begin position="166"/>
        <end position="199"/>
    </location>
</feature>
<dbReference type="Proteomes" id="UP001283361">
    <property type="component" value="Unassembled WGS sequence"/>
</dbReference>
<feature type="compositionally biased region" description="Basic and acidic residues" evidence="2">
    <location>
        <begin position="1249"/>
        <end position="1258"/>
    </location>
</feature>
<feature type="domain" description="EGF-like" evidence="3">
    <location>
        <begin position="348"/>
        <end position="378"/>
    </location>
</feature>
<evidence type="ECO:0000256" key="1">
    <source>
        <dbReference type="ARBA" id="ARBA00022536"/>
    </source>
</evidence>
<feature type="region of interest" description="Disordered" evidence="2">
    <location>
        <begin position="1070"/>
        <end position="1340"/>
    </location>
</feature>
<feature type="compositionally biased region" description="Polar residues" evidence="2">
    <location>
        <begin position="507"/>
        <end position="518"/>
    </location>
</feature>
<feature type="compositionally biased region" description="Polar residues" evidence="2">
    <location>
        <begin position="1085"/>
        <end position="1131"/>
    </location>
</feature>
<feature type="compositionally biased region" description="Low complexity" evidence="2">
    <location>
        <begin position="800"/>
        <end position="811"/>
    </location>
</feature>
<feature type="region of interest" description="Disordered" evidence="2">
    <location>
        <begin position="694"/>
        <end position="776"/>
    </location>
</feature>
<feature type="compositionally biased region" description="Polar residues" evidence="2">
    <location>
        <begin position="743"/>
        <end position="776"/>
    </location>
</feature>
<comment type="caution">
    <text evidence="4">The sequence shown here is derived from an EMBL/GenBank/DDBJ whole genome shotgun (WGS) entry which is preliminary data.</text>
</comment>
<dbReference type="InterPro" id="IPR000742">
    <property type="entry name" value="EGF"/>
</dbReference>
<keyword evidence="1" id="KW-0245">EGF-like domain</keyword>
<proteinExistence type="predicted"/>
<dbReference type="InterPro" id="IPR009030">
    <property type="entry name" value="Growth_fac_rcpt_cys_sf"/>
</dbReference>
<feature type="domain" description="EGF-like" evidence="3">
    <location>
        <begin position="90"/>
        <end position="125"/>
    </location>
</feature>
<feature type="compositionally biased region" description="Polar residues" evidence="2">
    <location>
        <begin position="971"/>
        <end position="1018"/>
    </location>
</feature>
<feature type="region of interest" description="Disordered" evidence="2">
    <location>
        <begin position="799"/>
        <end position="889"/>
    </location>
</feature>
<feature type="region of interest" description="Disordered" evidence="2">
    <location>
        <begin position="971"/>
        <end position="1054"/>
    </location>
</feature>
<feature type="compositionally biased region" description="Pro residues" evidence="2">
    <location>
        <begin position="699"/>
        <end position="709"/>
    </location>
</feature>
<dbReference type="PANTHER" id="PTHR24043:SF8">
    <property type="entry name" value="EGF-LIKE DOMAIN-CONTAINING PROTEIN"/>
    <property type="match status" value="1"/>
</dbReference>
<feature type="compositionally biased region" description="Polar residues" evidence="2">
    <location>
        <begin position="654"/>
        <end position="670"/>
    </location>
</feature>
<dbReference type="SUPFAM" id="SSF57184">
    <property type="entry name" value="Growth factor receptor domain"/>
    <property type="match status" value="1"/>
</dbReference>
<feature type="region of interest" description="Disordered" evidence="2">
    <location>
        <begin position="910"/>
        <end position="952"/>
    </location>
</feature>
<feature type="domain" description="EGF-like" evidence="3">
    <location>
        <begin position="214"/>
        <end position="244"/>
    </location>
</feature>